<dbReference type="Proteomes" id="UP001246858">
    <property type="component" value="Unassembled WGS sequence"/>
</dbReference>
<name>A0ACC6L511_9SPHI</name>
<evidence type="ECO:0000313" key="2">
    <source>
        <dbReference type="Proteomes" id="UP001246858"/>
    </source>
</evidence>
<proteinExistence type="predicted"/>
<evidence type="ECO:0000313" key="1">
    <source>
        <dbReference type="EMBL" id="MDR6786488.1"/>
    </source>
</evidence>
<accession>A0ACC6L511</accession>
<organism evidence="1 2">
    <name type="scientific">Pedobacter africanus</name>
    <dbReference type="NCBI Taxonomy" id="151894"/>
    <lineage>
        <taxon>Bacteria</taxon>
        <taxon>Pseudomonadati</taxon>
        <taxon>Bacteroidota</taxon>
        <taxon>Sphingobacteriia</taxon>
        <taxon>Sphingobacteriales</taxon>
        <taxon>Sphingobacteriaceae</taxon>
        <taxon>Pedobacter</taxon>
    </lineage>
</organism>
<reference evidence="1" key="1">
    <citation type="submission" date="2023-07" db="EMBL/GenBank/DDBJ databases">
        <title>Sorghum-associated microbial communities from plants grown in Nebraska, USA.</title>
        <authorList>
            <person name="Schachtman D."/>
        </authorList>
    </citation>
    <scope>NUCLEOTIDE SEQUENCE</scope>
    <source>
        <strain evidence="1">2697</strain>
    </source>
</reference>
<protein>
    <submittedName>
        <fullName evidence="1">Uncharacterized protein</fullName>
    </submittedName>
</protein>
<sequence>MALKIIIAIVLVLICAVVLSSCYGTRKTLLSENRVYHWKVYLVKKSHFSIGTYQHFEVYYKGNLLVLPKEITDGSQEISEFITAVALDNRYSQFGTVAVIFEGHFTREDGVPYRAMVTLHIRPGKGNELVVTNPCSGKEAVIDSK</sequence>
<keyword evidence="2" id="KW-1185">Reference proteome</keyword>
<gene>
    <name evidence="1" type="ORF">J2X78_005083</name>
</gene>
<dbReference type="EMBL" id="JAVDTF010000007">
    <property type="protein sequence ID" value="MDR6786488.1"/>
    <property type="molecule type" value="Genomic_DNA"/>
</dbReference>
<comment type="caution">
    <text evidence="1">The sequence shown here is derived from an EMBL/GenBank/DDBJ whole genome shotgun (WGS) entry which is preliminary data.</text>
</comment>